<dbReference type="SUPFAM" id="SSF56024">
    <property type="entry name" value="Phospholipase D/nuclease"/>
    <property type="match status" value="2"/>
</dbReference>
<dbReference type="InterPro" id="IPR001736">
    <property type="entry name" value="PLipase_D/transphosphatidylase"/>
</dbReference>
<proteinExistence type="predicted"/>
<evidence type="ECO:0000256" key="3">
    <source>
        <dbReference type="ARBA" id="ARBA00022801"/>
    </source>
</evidence>
<dbReference type="PROSITE" id="PS50035">
    <property type="entry name" value="PLD"/>
    <property type="match status" value="1"/>
</dbReference>
<comment type="catalytic activity">
    <reaction evidence="1">
        <text>a 1,2-diacyl-sn-glycero-3-phosphocholine + H2O = a 1,2-diacyl-sn-glycero-3-phosphate + choline + H(+)</text>
        <dbReference type="Rhea" id="RHEA:14445"/>
        <dbReference type="ChEBI" id="CHEBI:15354"/>
        <dbReference type="ChEBI" id="CHEBI:15377"/>
        <dbReference type="ChEBI" id="CHEBI:15378"/>
        <dbReference type="ChEBI" id="CHEBI:57643"/>
        <dbReference type="ChEBI" id="CHEBI:58608"/>
        <dbReference type="EC" id="3.1.4.4"/>
    </reaction>
</comment>
<evidence type="ECO:0000256" key="5">
    <source>
        <dbReference type="SAM" id="MobiDB-lite"/>
    </source>
</evidence>
<evidence type="ECO:0000256" key="4">
    <source>
        <dbReference type="ARBA" id="ARBA00023098"/>
    </source>
</evidence>
<accession>A0ABP6RNP5</accession>
<protein>
    <submittedName>
        <fullName evidence="7">Phospholipase D-like domain-containing protein</fullName>
    </submittedName>
</protein>
<evidence type="ECO:0000313" key="8">
    <source>
        <dbReference type="Proteomes" id="UP001500483"/>
    </source>
</evidence>
<dbReference type="EMBL" id="BAAAYK010000038">
    <property type="protein sequence ID" value="GAA3358074.1"/>
    <property type="molecule type" value="Genomic_DNA"/>
</dbReference>
<dbReference type="PANTHER" id="PTHR18896:SF76">
    <property type="entry name" value="PHOSPHOLIPASE"/>
    <property type="match status" value="1"/>
</dbReference>
<dbReference type="InterPro" id="IPR025202">
    <property type="entry name" value="PLD-like_dom"/>
</dbReference>
<reference evidence="8" key="1">
    <citation type="journal article" date="2019" name="Int. J. Syst. Evol. Microbiol.">
        <title>The Global Catalogue of Microorganisms (GCM) 10K type strain sequencing project: providing services to taxonomists for standard genome sequencing and annotation.</title>
        <authorList>
            <consortium name="The Broad Institute Genomics Platform"/>
            <consortium name="The Broad Institute Genome Sequencing Center for Infectious Disease"/>
            <person name="Wu L."/>
            <person name="Ma J."/>
        </authorList>
    </citation>
    <scope>NUCLEOTIDE SEQUENCE [LARGE SCALE GENOMIC DNA]</scope>
    <source>
        <strain evidence="8">JCM 9687</strain>
    </source>
</reference>
<dbReference type="Pfam" id="PF13091">
    <property type="entry name" value="PLDc_2"/>
    <property type="match status" value="1"/>
</dbReference>
<dbReference type="PANTHER" id="PTHR18896">
    <property type="entry name" value="PHOSPHOLIPASE D"/>
    <property type="match status" value="1"/>
</dbReference>
<comment type="caution">
    <text evidence="7">The sequence shown here is derived from an EMBL/GenBank/DDBJ whole genome shotgun (WGS) entry which is preliminary data.</text>
</comment>
<name>A0ABP6RNP5_9PSEU</name>
<gene>
    <name evidence="7" type="ORF">GCM10020366_28700</name>
</gene>
<evidence type="ECO:0000313" key="7">
    <source>
        <dbReference type="EMBL" id="GAA3358074.1"/>
    </source>
</evidence>
<keyword evidence="4" id="KW-0443">Lipid metabolism</keyword>
<dbReference type="SMART" id="SM00155">
    <property type="entry name" value="PLDc"/>
    <property type="match status" value="1"/>
</dbReference>
<keyword evidence="3" id="KW-0378">Hydrolase</keyword>
<dbReference type="Proteomes" id="UP001500483">
    <property type="component" value="Unassembled WGS sequence"/>
</dbReference>
<feature type="domain" description="PLD phosphodiesterase" evidence="6">
    <location>
        <begin position="388"/>
        <end position="415"/>
    </location>
</feature>
<evidence type="ECO:0000256" key="2">
    <source>
        <dbReference type="ARBA" id="ARBA00022737"/>
    </source>
</evidence>
<dbReference type="InterPro" id="IPR015679">
    <property type="entry name" value="PLipase_D_fam"/>
</dbReference>
<keyword evidence="8" id="KW-1185">Reference proteome</keyword>
<sequence>MLEESATAAPRSRADLPAHWLLTAAERGNPATRLDERHPGGIAWSTGNSVRPLVDGTEYFDRLVPALRDVGAGDRIFFSAWIGTWGKPLDAEGTTLGELLLRALRRGASVHALFWWPFLTLRRDLVPDNRRFATALRRHGGAALLDQRVRPIGCHHQKFLVVRRPERPDTDVAFLGGIDPCASRRDDHEHHGDPDVQTSIDDRYGARPAWHDAHLEVRGPAVQDVEHCFRERWADATASRRGPISRTRRLFARRADPLPDRLPPPPRSGEQAVQLLRTYPAKRPRYPFAPDGERSVARGYAKALRHARRLVHVEDQFLWSPVVAEAFAAALRREPRLRLVAVVPHRPEKGGVVETATNDVAHREALDLLHAAGGDRVDVHDLENTAGLPIYLHSKVCVVDDRWAAVGSANLNRRSWAYDSELTAAVVDEGADPGFARDLRLRLWSEHLGRSPGDTADLADPVRGADVLRESAAALDRWHAQGRATARPPGHLRAHARPDPSPLTRLWARPAQRLLMDPDGRPTQLRRTKRW</sequence>
<keyword evidence="2" id="KW-0677">Repeat</keyword>
<feature type="region of interest" description="Disordered" evidence="5">
    <location>
        <begin position="482"/>
        <end position="504"/>
    </location>
</feature>
<evidence type="ECO:0000256" key="1">
    <source>
        <dbReference type="ARBA" id="ARBA00000798"/>
    </source>
</evidence>
<evidence type="ECO:0000259" key="6">
    <source>
        <dbReference type="PROSITE" id="PS50035"/>
    </source>
</evidence>
<dbReference type="Gene3D" id="3.30.870.10">
    <property type="entry name" value="Endonuclease Chain A"/>
    <property type="match status" value="2"/>
</dbReference>
<organism evidence="7 8">
    <name type="scientific">Saccharopolyspora gregorii</name>
    <dbReference type="NCBI Taxonomy" id="33914"/>
    <lineage>
        <taxon>Bacteria</taxon>
        <taxon>Bacillati</taxon>
        <taxon>Actinomycetota</taxon>
        <taxon>Actinomycetes</taxon>
        <taxon>Pseudonocardiales</taxon>
        <taxon>Pseudonocardiaceae</taxon>
        <taxon>Saccharopolyspora</taxon>
    </lineage>
</organism>
<dbReference type="CDD" id="cd09105">
    <property type="entry name" value="PLDc_vPLD1_2_like_2"/>
    <property type="match status" value="1"/>
</dbReference>